<keyword evidence="3" id="KW-1003">Cell membrane</keyword>
<sequence length="310" mass="34063">MSSTSVKPLRADEDYAIANKKYPWRWVSAIVIIALFGLLLYSAVTNPRFHWDVIGLYFRDVSIARGIQITLLLTVVCMLLGIVLGIVLAVMRLSVNPVVRAAAGFYVFAFRGTPVLVQLLLWYNLAALYPDITFGIPGVHLDANQIVTPLMAAILGLGLNEAAYMSEIVRAGILSVDSGQSEAAGALGLNRMQTMLKVVLPQAMRVIIPPTGNEAIGMLKQTSLVSVLAVSELLYSTQVIYAKNFQVIPMLIVASIWYIIMTTVFTLGQGWLERRFSRGTSRHTPTSWTDRLRKAMRVHAPEATGKAATR</sequence>
<keyword evidence="4 8" id="KW-0812">Transmembrane</keyword>
<keyword evidence="2 8" id="KW-0813">Transport</keyword>
<dbReference type="Pfam" id="PF00528">
    <property type="entry name" value="BPD_transp_1"/>
    <property type="match status" value="1"/>
</dbReference>
<dbReference type="PANTHER" id="PTHR30614">
    <property type="entry name" value="MEMBRANE COMPONENT OF AMINO ACID ABC TRANSPORTER"/>
    <property type="match status" value="1"/>
</dbReference>
<evidence type="ECO:0000256" key="1">
    <source>
        <dbReference type="ARBA" id="ARBA00004651"/>
    </source>
</evidence>
<reference evidence="11" key="1">
    <citation type="journal article" date="2019" name="Int. J. Syst. Evol. Microbiol.">
        <title>The Global Catalogue of Microorganisms (GCM) 10K type strain sequencing project: providing services to taxonomists for standard genome sequencing and annotation.</title>
        <authorList>
            <consortium name="The Broad Institute Genomics Platform"/>
            <consortium name="The Broad Institute Genome Sequencing Center for Infectious Disease"/>
            <person name="Wu L."/>
            <person name="Ma J."/>
        </authorList>
    </citation>
    <scope>NUCLEOTIDE SEQUENCE [LARGE SCALE GENOMIC DNA]</scope>
    <source>
        <strain evidence="11">JCM 14736</strain>
    </source>
</reference>
<feature type="transmembrane region" description="Helical" evidence="8">
    <location>
        <begin position="103"/>
        <end position="123"/>
    </location>
</feature>
<dbReference type="InterPro" id="IPR035906">
    <property type="entry name" value="MetI-like_sf"/>
</dbReference>
<dbReference type="SUPFAM" id="SSF161098">
    <property type="entry name" value="MetI-like"/>
    <property type="match status" value="1"/>
</dbReference>
<comment type="caution">
    <text evidence="10">The sequence shown here is derived from an EMBL/GenBank/DDBJ whole genome shotgun (WGS) entry which is preliminary data.</text>
</comment>
<evidence type="ECO:0000256" key="8">
    <source>
        <dbReference type="RuleBase" id="RU363032"/>
    </source>
</evidence>
<feature type="transmembrane region" description="Helical" evidence="8">
    <location>
        <begin position="64"/>
        <end position="91"/>
    </location>
</feature>
<evidence type="ECO:0000256" key="7">
    <source>
        <dbReference type="ARBA" id="ARBA00023136"/>
    </source>
</evidence>
<dbReference type="Proteomes" id="UP001500851">
    <property type="component" value="Unassembled WGS sequence"/>
</dbReference>
<evidence type="ECO:0000313" key="10">
    <source>
        <dbReference type="EMBL" id="GAA1780045.1"/>
    </source>
</evidence>
<dbReference type="RefSeq" id="WP_344029154.1">
    <property type="nucleotide sequence ID" value="NZ_BAAAOB010000001.1"/>
</dbReference>
<feature type="transmembrane region" description="Helical" evidence="8">
    <location>
        <begin position="247"/>
        <end position="272"/>
    </location>
</feature>
<organism evidence="10 11">
    <name type="scientific">Leucobacter iarius</name>
    <dbReference type="NCBI Taxonomy" id="333963"/>
    <lineage>
        <taxon>Bacteria</taxon>
        <taxon>Bacillati</taxon>
        <taxon>Actinomycetota</taxon>
        <taxon>Actinomycetes</taxon>
        <taxon>Micrococcales</taxon>
        <taxon>Microbacteriaceae</taxon>
        <taxon>Leucobacter</taxon>
    </lineage>
</organism>
<feature type="transmembrane region" description="Helical" evidence="8">
    <location>
        <begin position="26"/>
        <end position="44"/>
    </location>
</feature>
<dbReference type="PROSITE" id="PS50928">
    <property type="entry name" value="ABC_TM1"/>
    <property type="match status" value="1"/>
</dbReference>
<keyword evidence="7 8" id="KW-0472">Membrane</keyword>
<dbReference type="InterPro" id="IPR043429">
    <property type="entry name" value="ArtM/GltK/GlnP/TcyL/YhdX-like"/>
</dbReference>
<evidence type="ECO:0000259" key="9">
    <source>
        <dbReference type="PROSITE" id="PS50928"/>
    </source>
</evidence>
<evidence type="ECO:0000256" key="4">
    <source>
        <dbReference type="ARBA" id="ARBA00022692"/>
    </source>
</evidence>
<dbReference type="PRINTS" id="PR00173">
    <property type="entry name" value="EDTRNSPORT"/>
</dbReference>
<name>A0ABP4XKX9_9MICO</name>
<comment type="subcellular location">
    <subcellularLocation>
        <location evidence="1 8">Cell membrane</location>
        <topology evidence="1 8">Multi-pass membrane protein</topology>
    </subcellularLocation>
</comment>
<evidence type="ECO:0000256" key="3">
    <source>
        <dbReference type="ARBA" id="ARBA00022475"/>
    </source>
</evidence>
<evidence type="ECO:0000256" key="5">
    <source>
        <dbReference type="ARBA" id="ARBA00022970"/>
    </source>
</evidence>
<protein>
    <submittedName>
        <fullName evidence="10">Amino acid ABC transporter permease</fullName>
    </submittedName>
</protein>
<evidence type="ECO:0000256" key="6">
    <source>
        <dbReference type="ARBA" id="ARBA00022989"/>
    </source>
</evidence>
<dbReference type="PANTHER" id="PTHR30614:SF0">
    <property type="entry name" value="L-CYSTINE TRANSPORT SYSTEM PERMEASE PROTEIN TCYL"/>
    <property type="match status" value="1"/>
</dbReference>
<comment type="similarity">
    <text evidence="8">Belongs to the binding-protein-dependent transport system permease family.</text>
</comment>
<keyword evidence="6 8" id="KW-1133">Transmembrane helix</keyword>
<accession>A0ABP4XKX9</accession>
<dbReference type="EMBL" id="BAAAOB010000001">
    <property type="protein sequence ID" value="GAA1780045.1"/>
    <property type="molecule type" value="Genomic_DNA"/>
</dbReference>
<dbReference type="Gene3D" id="1.10.3720.10">
    <property type="entry name" value="MetI-like"/>
    <property type="match status" value="1"/>
</dbReference>
<keyword evidence="5" id="KW-0029">Amino-acid transport</keyword>
<feature type="domain" description="ABC transmembrane type-1" evidence="9">
    <location>
        <begin position="67"/>
        <end position="269"/>
    </location>
</feature>
<feature type="transmembrane region" description="Helical" evidence="8">
    <location>
        <begin position="143"/>
        <end position="160"/>
    </location>
</feature>
<feature type="transmembrane region" description="Helical" evidence="8">
    <location>
        <begin position="223"/>
        <end position="241"/>
    </location>
</feature>
<proteinExistence type="inferred from homology"/>
<evidence type="ECO:0000313" key="11">
    <source>
        <dbReference type="Proteomes" id="UP001500851"/>
    </source>
</evidence>
<evidence type="ECO:0000256" key="2">
    <source>
        <dbReference type="ARBA" id="ARBA00022448"/>
    </source>
</evidence>
<dbReference type="NCBIfam" id="TIGR01726">
    <property type="entry name" value="HEQRo_perm_3TM"/>
    <property type="match status" value="1"/>
</dbReference>
<dbReference type="InterPro" id="IPR010065">
    <property type="entry name" value="AA_ABC_transptr_permease_3TM"/>
</dbReference>
<dbReference type="InterPro" id="IPR000515">
    <property type="entry name" value="MetI-like"/>
</dbReference>
<keyword evidence="11" id="KW-1185">Reference proteome</keyword>
<gene>
    <name evidence="10" type="ORF">GCM10009768_06140</name>
</gene>
<dbReference type="CDD" id="cd06261">
    <property type="entry name" value="TM_PBP2"/>
    <property type="match status" value="1"/>
</dbReference>